<proteinExistence type="predicted"/>
<accession>A0ABP9P290</accession>
<evidence type="ECO:0000256" key="1">
    <source>
        <dbReference type="SAM" id="MobiDB-lite"/>
    </source>
</evidence>
<dbReference type="EMBL" id="BAABIA010000003">
    <property type="protein sequence ID" value="GAA5139422.1"/>
    <property type="molecule type" value="Genomic_DNA"/>
</dbReference>
<feature type="region of interest" description="Disordered" evidence="1">
    <location>
        <begin position="44"/>
        <end position="67"/>
    </location>
</feature>
<dbReference type="Proteomes" id="UP001499852">
    <property type="component" value="Unassembled WGS sequence"/>
</dbReference>
<protein>
    <submittedName>
        <fullName evidence="2">Uncharacterized protein</fullName>
    </submittedName>
</protein>
<comment type="caution">
    <text evidence="2">The sequence shown here is derived from an EMBL/GenBank/DDBJ whole genome shotgun (WGS) entry which is preliminary data.</text>
</comment>
<gene>
    <name evidence="2" type="ORF">GCM10023213_20080</name>
</gene>
<name>A0ABP9P290_9BACT</name>
<evidence type="ECO:0000313" key="3">
    <source>
        <dbReference type="Proteomes" id="UP001499852"/>
    </source>
</evidence>
<organism evidence="2 3">
    <name type="scientific">Prosthecobacter algae</name>
    <dbReference type="NCBI Taxonomy" id="1144682"/>
    <lineage>
        <taxon>Bacteria</taxon>
        <taxon>Pseudomonadati</taxon>
        <taxon>Verrucomicrobiota</taxon>
        <taxon>Verrucomicrobiia</taxon>
        <taxon>Verrucomicrobiales</taxon>
        <taxon>Verrucomicrobiaceae</taxon>
        <taxon>Prosthecobacter</taxon>
    </lineage>
</organism>
<evidence type="ECO:0000313" key="2">
    <source>
        <dbReference type="EMBL" id="GAA5139422.1"/>
    </source>
</evidence>
<sequence length="164" mass="19140">MTKDKPEVKPYRWKRTQGPLQMWMLRDYAAWLFPQVSLPWEAPGVRRSKDPARDPDTDGPEVKPYRFPKSEGPCLMKDLVHFGNYVLKMLPPLSQDVLITDPGTQFEERTEGPLRPEKEKDAYQWPAKNSLAFVRHLKHLAAHIDTLLRKRENPRQDIEYGAFG</sequence>
<reference evidence="3" key="1">
    <citation type="journal article" date="2019" name="Int. J. Syst. Evol. Microbiol.">
        <title>The Global Catalogue of Microorganisms (GCM) 10K type strain sequencing project: providing services to taxonomists for standard genome sequencing and annotation.</title>
        <authorList>
            <consortium name="The Broad Institute Genomics Platform"/>
            <consortium name="The Broad Institute Genome Sequencing Center for Infectious Disease"/>
            <person name="Wu L."/>
            <person name="Ma J."/>
        </authorList>
    </citation>
    <scope>NUCLEOTIDE SEQUENCE [LARGE SCALE GENOMIC DNA]</scope>
    <source>
        <strain evidence="3">JCM 18053</strain>
    </source>
</reference>
<keyword evidence="3" id="KW-1185">Reference proteome</keyword>
<feature type="compositionally biased region" description="Basic and acidic residues" evidence="1">
    <location>
        <begin position="47"/>
        <end position="64"/>
    </location>
</feature>
<dbReference type="RefSeq" id="WP_345736233.1">
    <property type="nucleotide sequence ID" value="NZ_BAABIA010000003.1"/>
</dbReference>